<comment type="caution">
    <text evidence="1">The sequence shown here is derived from an EMBL/GenBank/DDBJ whole genome shotgun (WGS) entry which is preliminary data.</text>
</comment>
<evidence type="ECO:0000313" key="1">
    <source>
        <dbReference type="EMBL" id="KAF5852102.1"/>
    </source>
</evidence>
<dbReference type="EMBL" id="WNKQ01000004">
    <property type="protein sequence ID" value="KAF5852102.1"/>
    <property type="molecule type" value="Genomic_DNA"/>
</dbReference>
<accession>A0A8H5ZMS1</accession>
<reference evidence="1" key="1">
    <citation type="submission" date="2019-11" db="EMBL/GenBank/DDBJ databases">
        <title>Bipolaris sorokiniana Genome sequencing.</title>
        <authorList>
            <person name="Wang H."/>
        </authorList>
    </citation>
    <scope>NUCLEOTIDE SEQUENCE</scope>
</reference>
<name>A0A8H5ZMS1_COCSA</name>
<dbReference type="AlphaFoldDB" id="A0A8H5ZMS1"/>
<dbReference type="Proteomes" id="UP000624244">
    <property type="component" value="Unassembled WGS sequence"/>
</dbReference>
<organism evidence="1 2">
    <name type="scientific">Cochliobolus sativus</name>
    <name type="common">Common root rot and spot blotch fungus</name>
    <name type="synonym">Bipolaris sorokiniana</name>
    <dbReference type="NCBI Taxonomy" id="45130"/>
    <lineage>
        <taxon>Eukaryota</taxon>
        <taxon>Fungi</taxon>
        <taxon>Dikarya</taxon>
        <taxon>Ascomycota</taxon>
        <taxon>Pezizomycotina</taxon>
        <taxon>Dothideomycetes</taxon>
        <taxon>Pleosporomycetidae</taxon>
        <taxon>Pleosporales</taxon>
        <taxon>Pleosporineae</taxon>
        <taxon>Pleosporaceae</taxon>
        <taxon>Bipolaris</taxon>
    </lineage>
</organism>
<sequence>MAQPRHLRKCFRATDGPFFMCPHNEFTFLEMASLLRKNARKGRQNKFGDFFHCIECYELPHQRRRPVTLRSKFLLLMVPWAVPVSVQQTKDALALLNLKICPHMTACDTEAIERMVGDRQEIMMEGRFSKRISIDCSTCQTTFSIKRRVPFHEVVVEVERRLGRVKREGDPIWRAHLPRKAGTS</sequence>
<evidence type="ECO:0000313" key="2">
    <source>
        <dbReference type="Proteomes" id="UP000624244"/>
    </source>
</evidence>
<proteinExistence type="predicted"/>
<gene>
    <name evidence="1" type="ORF">GGP41_000822</name>
</gene>
<protein>
    <submittedName>
        <fullName evidence="1">Uncharacterized protein</fullName>
    </submittedName>
</protein>